<name>A0ABR0TC24_AURPU</name>
<accession>A0ABR0TC24</accession>
<feature type="compositionally biased region" description="Pro residues" evidence="1">
    <location>
        <begin position="200"/>
        <end position="209"/>
    </location>
</feature>
<protein>
    <submittedName>
        <fullName evidence="2">Uncharacterized protein</fullName>
    </submittedName>
</protein>
<feature type="compositionally biased region" description="Basic and acidic residues" evidence="1">
    <location>
        <begin position="343"/>
        <end position="353"/>
    </location>
</feature>
<keyword evidence="3" id="KW-1185">Reference proteome</keyword>
<organism evidence="2 3">
    <name type="scientific">Aureobasidium pullulans</name>
    <name type="common">Black yeast</name>
    <name type="synonym">Pullularia pullulans</name>
    <dbReference type="NCBI Taxonomy" id="5580"/>
    <lineage>
        <taxon>Eukaryota</taxon>
        <taxon>Fungi</taxon>
        <taxon>Dikarya</taxon>
        <taxon>Ascomycota</taxon>
        <taxon>Pezizomycotina</taxon>
        <taxon>Dothideomycetes</taxon>
        <taxon>Dothideomycetidae</taxon>
        <taxon>Dothideales</taxon>
        <taxon>Saccotheciaceae</taxon>
        <taxon>Aureobasidium</taxon>
    </lineage>
</organism>
<evidence type="ECO:0000256" key="1">
    <source>
        <dbReference type="SAM" id="MobiDB-lite"/>
    </source>
</evidence>
<evidence type="ECO:0000313" key="2">
    <source>
        <dbReference type="EMBL" id="KAK6001490.1"/>
    </source>
</evidence>
<comment type="caution">
    <text evidence="2">The sequence shown here is derived from an EMBL/GenBank/DDBJ whole genome shotgun (WGS) entry which is preliminary data.</text>
</comment>
<feature type="region of interest" description="Disordered" evidence="1">
    <location>
        <begin position="308"/>
        <end position="353"/>
    </location>
</feature>
<proteinExistence type="predicted"/>
<evidence type="ECO:0000313" key="3">
    <source>
        <dbReference type="Proteomes" id="UP001341245"/>
    </source>
</evidence>
<feature type="compositionally biased region" description="Basic and acidic residues" evidence="1">
    <location>
        <begin position="142"/>
        <end position="154"/>
    </location>
</feature>
<dbReference type="Proteomes" id="UP001341245">
    <property type="component" value="Unassembled WGS sequence"/>
</dbReference>
<feature type="compositionally biased region" description="Basic and acidic residues" evidence="1">
    <location>
        <begin position="161"/>
        <end position="185"/>
    </location>
</feature>
<gene>
    <name evidence="2" type="ORF">QM012_002821</name>
</gene>
<feature type="compositionally biased region" description="Basic and acidic residues" evidence="1">
    <location>
        <begin position="308"/>
        <end position="320"/>
    </location>
</feature>
<feature type="region of interest" description="Disordered" evidence="1">
    <location>
        <begin position="110"/>
        <end position="295"/>
    </location>
</feature>
<feature type="compositionally biased region" description="Polar residues" evidence="1">
    <location>
        <begin position="230"/>
        <end position="256"/>
    </location>
</feature>
<reference evidence="2 3" key="1">
    <citation type="submission" date="2023-11" db="EMBL/GenBank/DDBJ databases">
        <title>Draft genome sequence and annotation of the polyextremotolerant black yeast-like fungus Aureobasidium pullulans NRRL 62042.</title>
        <authorList>
            <person name="Dielentheis-Frenken M.R.E."/>
            <person name="Wibberg D."/>
            <person name="Blank L.M."/>
            <person name="Tiso T."/>
        </authorList>
    </citation>
    <scope>NUCLEOTIDE SEQUENCE [LARGE SCALE GENOMIC DNA]</scope>
    <source>
        <strain evidence="2 3">NRRL 62042</strain>
    </source>
</reference>
<dbReference type="EMBL" id="JASGXD010000014">
    <property type="protein sequence ID" value="KAK6001490.1"/>
    <property type="molecule type" value="Genomic_DNA"/>
</dbReference>
<feature type="compositionally biased region" description="Low complexity" evidence="1">
    <location>
        <begin position="131"/>
        <end position="141"/>
    </location>
</feature>
<sequence>MPHPLRTNRRVILEWMKAMNTGLSGHRLTTPRPAVMTLWQQYGSGSAWSREQVDWCLAESGPDLRSPVLTTEWRRQRNLPALAEAYPRGDWEACADAIWADMQAERAAAAAAAQQTGSETAQPPPVSGQSGAAAAAAAAAAAEDKPADKDEKEAAPAAEGKPAEKNQGKGSKEDKKEGATKEVDLGRYAPVGNVGDLPTTAPPTAPPPFLSGFEMRPGETAGSDLRSCFEISSSGSCAGRPTTQQPVGKSRSSSTAMAEAEALQQEVYEEDLAKMEDSGEDEWTTEEVSVVDSEENLTLAELLQREADLELQRRQREHQTRSPPRTSAHGALPFRPGGSIRSPRRDRSRSPRR</sequence>